<dbReference type="STRING" id="35608.A0A2U1NXN5"/>
<evidence type="ECO:0000313" key="1">
    <source>
        <dbReference type="EMBL" id="PWA78275.1"/>
    </source>
</evidence>
<dbReference type="Proteomes" id="UP000245207">
    <property type="component" value="Unassembled WGS sequence"/>
</dbReference>
<keyword evidence="2" id="KW-1185">Reference proteome</keyword>
<accession>A0A2U1NXN5</accession>
<evidence type="ECO:0000313" key="2">
    <source>
        <dbReference type="Proteomes" id="UP000245207"/>
    </source>
</evidence>
<reference evidence="1 2" key="1">
    <citation type="journal article" date="2018" name="Mol. Plant">
        <title>The genome of Artemisia annua provides insight into the evolution of Asteraceae family and artemisinin biosynthesis.</title>
        <authorList>
            <person name="Shen Q."/>
            <person name="Zhang L."/>
            <person name="Liao Z."/>
            <person name="Wang S."/>
            <person name="Yan T."/>
            <person name="Shi P."/>
            <person name="Liu M."/>
            <person name="Fu X."/>
            <person name="Pan Q."/>
            <person name="Wang Y."/>
            <person name="Lv Z."/>
            <person name="Lu X."/>
            <person name="Zhang F."/>
            <person name="Jiang W."/>
            <person name="Ma Y."/>
            <person name="Chen M."/>
            <person name="Hao X."/>
            <person name="Li L."/>
            <person name="Tang Y."/>
            <person name="Lv G."/>
            <person name="Zhou Y."/>
            <person name="Sun X."/>
            <person name="Brodelius P.E."/>
            <person name="Rose J.K.C."/>
            <person name="Tang K."/>
        </authorList>
    </citation>
    <scope>NUCLEOTIDE SEQUENCE [LARGE SCALE GENOMIC DNA]</scope>
    <source>
        <strain evidence="2">cv. Huhao1</strain>
        <tissue evidence="1">Leaf</tissue>
    </source>
</reference>
<sequence length="140" mass="16251">MGFLQQYKVLKLRKKGLGRTLFERLADLYGDEVISMLTVQYQKANRLEYITKFDVYIPDVEHVCGEYSDCEECKRHRHTHLFEDNALFPNGAYLMAYLEDALGKQRLFHMTGSEMAEVNAANQEAGMKHIVSLIQRMIGR</sequence>
<proteinExistence type="predicted"/>
<dbReference type="AlphaFoldDB" id="A0A2U1NXN5"/>
<comment type="caution">
    <text evidence="1">The sequence shown here is derived from an EMBL/GenBank/DDBJ whole genome shotgun (WGS) entry which is preliminary data.</text>
</comment>
<organism evidence="1 2">
    <name type="scientific">Artemisia annua</name>
    <name type="common">Sweet wormwood</name>
    <dbReference type="NCBI Taxonomy" id="35608"/>
    <lineage>
        <taxon>Eukaryota</taxon>
        <taxon>Viridiplantae</taxon>
        <taxon>Streptophyta</taxon>
        <taxon>Embryophyta</taxon>
        <taxon>Tracheophyta</taxon>
        <taxon>Spermatophyta</taxon>
        <taxon>Magnoliopsida</taxon>
        <taxon>eudicotyledons</taxon>
        <taxon>Gunneridae</taxon>
        <taxon>Pentapetalae</taxon>
        <taxon>asterids</taxon>
        <taxon>campanulids</taxon>
        <taxon>Asterales</taxon>
        <taxon>Asteraceae</taxon>
        <taxon>Asteroideae</taxon>
        <taxon>Anthemideae</taxon>
        <taxon>Artemisiinae</taxon>
        <taxon>Artemisia</taxon>
    </lineage>
</organism>
<protein>
    <submittedName>
        <fullName evidence="1">Uncharacterized protein</fullName>
    </submittedName>
</protein>
<gene>
    <name evidence="1" type="ORF">CTI12_AA192580</name>
</gene>
<name>A0A2U1NXN5_ARTAN</name>
<dbReference type="EMBL" id="PKPP01002011">
    <property type="protein sequence ID" value="PWA78275.1"/>
    <property type="molecule type" value="Genomic_DNA"/>
</dbReference>